<accession>A0A382Y4R4</accession>
<dbReference type="Pfam" id="PF07722">
    <property type="entry name" value="Peptidase_C26"/>
    <property type="match status" value="1"/>
</dbReference>
<dbReference type="AlphaFoldDB" id="A0A382Y4R4"/>
<dbReference type="PROSITE" id="PS51273">
    <property type="entry name" value="GATASE_TYPE_1"/>
    <property type="match status" value="1"/>
</dbReference>
<reference evidence="1" key="1">
    <citation type="submission" date="2018-05" db="EMBL/GenBank/DDBJ databases">
        <authorList>
            <person name="Lanie J.A."/>
            <person name="Ng W.-L."/>
            <person name="Kazmierczak K.M."/>
            <person name="Andrzejewski T.M."/>
            <person name="Davidsen T.M."/>
            <person name="Wayne K.J."/>
            <person name="Tettelin H."/>
            <person name="Glass J.I."/>
            <person name="Rusch D."/>
            <person name="Podicherti R."/>
            <person name="Tsui H.-C.T."/>
            <person name="Winkler M.E."/>
        </authorList>
    </citation>
    <scope>NUCLEOTIDE SEQUENCE</scope>
</reference>
<feature type="non-terminal residue" evidence="1">
    <location>
        <position position="128"/>
    </location>
</feature>
<protein>
    <submittedName>
        <fullName evidence="1">Uncharacterized protein</fullName>
    </submittedName>
</protein>
<organism evidence="1">
    <name type="scientific">marine metagenome</name>
    <dbReference type="NCBI Taxonomy" id="408172"/>
    <lineage>
        <taxon>unclassified sequences</taxon>
        <taxon>metagenomes</taxon>
        <taxon>ecological metagenomes</taxon>
    </lineage>
</organism>
<dbReference type="SUPFAM" id="SSF52317">
    <property type="entry name" value="Class I glutamine amidotransferase-like"/>
    <property type="match status" value="1"/>
</dbReference>
<dbReference type="EMBL" id="UINC01172956">
    <property type="protein sequence ID" value="SVD78296.1"/>
    <property type="molecule type" value="Genomic_DNA"/>
</dbReference>
<dbReference type="InterPro" id="IPR011697">
    <property type="entry name" value="Peptidase_C26"/>
</dbReference>
<dbReference type="InterPro" id="IPR029062">
    <property type="entry name" value="Class_I_gatase-like"/>
</dbReference>
<name>A0A382Y4R4_9ZZZZ</name>
<dbReference type="Gene3D" id="3.40.50.880">
    <property type="match status" value="1"/>
</dbReference>
<dbReference type="GO" id="GO:0016787">
    <property type="term" value="F:hydrolase activity"/>
    <property type="evidence" value="ECO:0007669"/>
    <property type="project" value="InterPro"/>
</dbReference>
<proteinExistence type="predicted"/>
<gene>
    <name evidence="1" type="ORF">METZ01_LOCUS431150</name>
</gene>
<sequence>MRIVKAENYDETRDALSHDWPKLLEELGLVPIYIPNKLSDIMKYLSNFQINGIILSGGDNLGKDPERDDTEKELLQHAISKKIPTLGICRGLQLINEHFGGIQTKNQTNSHIGKNHELDIVDEKFRKI</sequence>
<evidence type="ECO:0000313" key="1">
    <source>
        <dbReference type="EMBL" id="SVD78296.1"/>
    </source>
</evidence>